<evidence type="ECO:0000256" key="1">
    <source>
        <dbReference type="SAM" id="SignalP"/>
    </source>
</evidence>
<evidence type="ECO:0000313" key="2">
    <source>
        <dbReference type="EMBL" id="CEL63119.1"/>
    </source>
</evidence>
<protein>
    <submittedName>
        <fullName evidence="2">Uncharacterized protein</fullName>
    </submittedName>
</protein>
<sequence>MLVNALPAEVLAYIFHLVSAEQPCASQIPYYWVDDTPVDFPKYPDVLAHVCSRWRQVALASHALWSHIDIVLSYPSSFGFHDRAKHYAARAQQIPIDIHIVDPGHHRGNKMPLTFLGSELDLTMNHPLNARKTWEESMYEINPDVFDFLSLSVAPRVRALGLLVHFEYHDVHSKALEHCLANCLPGELSELNICVPGGAYIAPMFIGPGGGLQYSTELALSEQQLERAWESVTTLRVEGRYPSWTSMAYHGLTDLQIEGTHRIVGPELLSFLGSSPRLRAVRCNLRIQQTPDLVPNARPVYLKELEIINLVNMTEDDVKNFLQWIITGSNPLQLSLCCNPTSTVLKDFLARSNVQELRVRSKPSLNRSLPLTEFYLPIRLRVLAVDEWDNAPPTGYSIDDPHGSSTEAQFPPEIDALYMISCHYRDFGYFREFLRKCSPQRLVLWNCTVARAGSRFPIDLTLLESETGGELSQLSPSVECLTASDPRPCPDWNRSRLF</sequence>
<feature type="signal peptide" evidence="1">
    <location>
        <begin position="1"/>
        <end position="20"/>
    </location>
</feature>
<dbReference type="EMBL" id="LN679107">
    <property type="protein sequence ID" value="CEL63119.1"/>
    <property type="molecule type" value="Genomic_DNA"/>
</dbReference>
<dbReference type="OrthoDB" id="3266451at2759"/>
<dbReference type="STRING" id="1108050.A0A0B7G217"/>
<evidence type="ECO:0000313" key="3">
    <source>
        <dbReference type="Proteomes" id="UP000059188"/>
    </source>
</evidence>
<dbReference type="AlphaFoldDB" id="A0A0B7G217"/>
<reference evidence="2 3" key="1">
    <citation type="submission" date="2014-11" db="EMBL/GenBank/DDBJ databases">
        <authorList>
            <person name="Wibberg Daniel"/>
        </authorList>
    </citation>
    <scope>NUCLEOTIDE SEQUENCE [LARGE SCALE GENOMIC DNA]</scope>
    <source>
        <strain evidence="2">Rhizoctonia solani AG1-IB 7/3/14</strain>
    </source>
</reference>
<keyword evidence="1" id="KW-0732">Signal</keyword>
<accession>A0A0B7G217</accession>
<feature type="chain" id="PRO_5002116190" evidence="1">
    <location>
        <begin position="21"/>
        <end position="498"/>
    </location>
</feature>
<gene>
    <name evidence="2" type="ORF">RSOLAG1IB_05159</name>
</gene>
<name>A0A0B7G217_THACB</name>
<dbReference type="Gene3D" id="1.20.1280.50">
    <property type="match status" value="1"/>
</dbReference>
<organism evidence="2 3">
    <name type="scientific">Thanatephorus cucumeris (strain AG1-IB / isolate 7/3/14)</name>
    <name type="common">Lettuce bottom rot fungus</name>
    <name type="synonym">Rhizoctonia solani</name>
    <dbReference type="NCBI Taxonomy" id="1108050"/>
    <lineage>
        <taxon>Eukaryota</taxon>
        <taxon>Fungi</taxon>
        <taxon>Dikarya</taxon>
        <taxon>Basidiomycota</taxon>
        <taxon>Agaricomycotina</taxon>
        <taxon>Agaricomycetes</taxon>
        <taxon>Cantharellales</taxon>
        <taxon>Ceratobasidiaceae</taxon>
        <taxon>Rhizoctonia</taxon>
        <taxon>Rhizoctonia solani AG-1</taxon>
    </lineage>
</organism>
<proteinExistence type="predicted"/>
<dbReference type="Proteomes" id="UP000059188">
    <property type="component" value="Unassembled WGS sequence"/>
</dbReference>
<keyword evidence="3" id="KW-1185">Reference proteome</keyword>